<dbReference type="SUPFAM" id="SSF54160">
    <property type="entry name" value="Chromo domain-like"/>
    <property type="match status" value="1"/>
</dbReference>
<dbReference type="Proteomes" id="UP001149165">
    <property type="component" value="Unassembled WGS sequence"/>
</dbReference>
<dbReference type="InterPro" id="IPR008676">
    <property type="entry name" value="MRG"/>
</dbReference>
<dbReference type="InterPro" id="IPR016197">
    <property type="entry name" value="Chromo-like_dom_sf"/>
</dbReference>
<evidence type="ECO:0000256" key="9">
    <source>
        <dbReference type="SAM" id="MobiDB-lite"/>
    </source>
</evidence>
<dbReference type="PIRSF" id="PIRSF038133">
    <property type="entry name" value="HAT_Nua4_EAF3/MRG15"/>
    <property type="match status" value="1"/>
</dbReference>
<dbReference type="AlphaFoldDB" id="A0A9W9G0L7"/>
<dbReference type="InterPro" id="IPR053820">
    <property type="entry name" value="MSL3_chromo-like"/>
</dbReference>
<evidence type="ECO:0000313" key="11">
    <source>
        <dbReference type="EMBL" id="KAJ5109027.1"/>
    </source>
</evidence>
<evidence type="ECO:0000259" key="10">
    <source>
        <dbReference type="SMART" id="SM00298"/>
    </source>
</evidence>
<dbReference type="PROSITE" id="PS51640">
    <property type="entry name" value="MRG"/>
    <property type="match status" value="1"/>
</dbReference>
<evidence type="ECO:0000256" key="7">
    <source>
        <dbReference type="ARBA" id="ARBA00023163"/>
    </source>
</evidence>
<dbReference type="PANTHER" id="PTHR10880:SF15">
    <property type="entry name" value="MSL COMPLEX SUBUNIT 3"/>
    <property type="match status" value="1"/>
</dbReference>
<dbReference type="Pfam" id="PF22732">
    <property type="entry name" value="MSL3_chromo-like"/>
    <property type="match status" value="1"/>
</dbReference>
<feature type="compositionally biased region" description="Basic and acidic residues" evidence="9">
    <location>
        <begin position="147"/>
        <end position="157"/>
    </location>
</feature>
<name>A0A9W9G0L7_9EURO</name>
<dbReference type="Pfam" id="PF05712">
    <property type="entry name" value="MRG"/>
    <property type="match status" value="1"/>
</dbReference>
<evidence type="ECO:0000256" key="2">
    <source>
        <dbReference type="ARBA" id="ARBA00009093"/>
    </source>
</evidence>
<gene>
    <name evidence="11" type="ORF">N7456_005702</name>
</gene>
<dbReference type="GO" id="GO:0035267">
    <property type="term" value="C:NuA4 histone acetyltransferase complex"/>
    <property type="evidence" value="ECO:0007669"/>
    <property type="project" value="TreeGrafter"/>
</dbReference>
<keyword evidence="6" id="KW-0805">Transcription regulation</keyword>
<dbReference type="GO" id="GO:0006355">
    <property type="term" value="P:regulation of DNA-templated transcription"/>
    <property type="evidence" value="ECO:0007669"/>
    <property type="project" value="InterPro"/>
</dbReference>
<reference evidence="11" key="1">
    <citation type="submission" date="2022-11" db="EMBL/GenBank/DDBJ databases">
        <authorList>
            <person name="Petersen C."/>
        </authorList>
    </citation>
    <scope>NUCLEOTIDE SEQUENCE</scope>
    <source>
        <strain evidence="11">IBT 30069</strain>
    </source>
</reference>
<comment type="caution">
    <text evidence="11">The sequence shown here is derived from an EMBL/GenBank/DDBJ whole genome shotgun (WGS) entry which is preliminary data.</text>
</comment>
<comment type="subunit">
    <text evidence="3">Component of the NuA4 histone acetyltransferase complex.</text>
</comment>
<comment type="similarity">
    <text evidence="2">Belongs to the MRG family.</text>
</comment>
<evidence type="ECO:0000313" key="12">
    <source>
        <dbReference type="Proteomes" id="UP001149165"/>
    </source>
</evidence>
<dbReference type="InterPro" id="IPR026541">
    <property type="entry name" value="MRG_dom"/>
</dbReference>
<evidence type="ECO:0000256" key="8">
    <source>
        <dbReference type="ARBA" id="ARBA00023242"/>
    </source>
</evidence>
<dbReference type="InterPro" id="IPR038217">
    <property type="entry name" value="MRG_C_sf"/>
</dbReference>
<keyword evidence="12" id="KW-1185">Reference proteome</keyword>
<evidence type="ECO:0000256" key="5">
    <source>
        <dbReference type="ARBA" id="ARBA00022853"/>
    </source>
</evidence>
<dbReference type="InterPro" id="IPR000953">
    <property type="entry name" value="Chromo/chromo_shadow_dom"/>
</dbReference>
<evidence type="ECO:0000256" key="3">
    <source>
        <dbReference type="ARBA" id="ARBA00011353"/>
    </source>
</evidence>
<proteinExistence type="inferred from homology"/>
<reference evidence="11" key="2">
    <citation type="journal article" date="2023" name="IMA Fungus">
        <title>Comparative genomic study of the Penicillium genus elucidates a diverse pangenome and 15 lateral gene transfer events.</title>
        <authorList>
            <person name="Petersen C."/>
            <person name="Sorensen T."/>
            <person name="Nielsen M.R."/>
            <person name="Sondergaard T.E."/>
            <person name="Sorensen J.L."/>
            <person name="Fitzpatrick D.A."/>
            <person name="Frisvad J.C."/>
            <person name="Nielsen K.L."/>
        </authorList>
    </citation>
    <scope>NUCLEOTIDE SEQUENCE</scope>
    <source>
        <strain evidence="11">IBT 30069</strain>
    </source>
</reference>
<dbReference type="PANTHER" id="PTHR10880">
    <property type="entry name" value="MORTALITY FACTOR 4-LIKE PROTEIN"/>
    <property type="match status" value="1"/>
</dbReference>
<organism evidence="11 12">
    <name type="scientific">Penicillium angulare</name>
    <dbReference type="NCBI Taxonomy" id="116970"/>
    <lineage>
        <taxon>Eukaryota</taxon>
        <taxon>Fungi</taxon>
        <taxon>Dikarya</taxon>
        <taxon>Ascomycota</taxon>
        <taxon>Pezizomycotina</taxon>
        <taxon>Eurotiomycetes</taxon>
        <taxon>Eurotiomycetidae</taxon>
        <taxon>Eurotiales</taxon>
        <taxon>Aspergillaceae</taxon>
        <taxon>Penicillium</taxon>
    </lineage>
</organism>
<evidence type="ECO:0000256" key="1">
    <source>
        <dbReference type="ARBA" id="ARBA00004123"/>
    </source>
</evidence>
<dbReference type="GO" id="GO:0032221">
    <property type="term" value="C:Rpd3S complex"/>
    <property type="evidence" value="ECO:0007669"/>
    <property type="project" value="TreeGrafter"/>
</dbReference>
<comment type="subcellular location">
    <subcellularLocation>
        <location evidence="1">Nucleus</location>
    </subcellularLocation>
</comment>
<keyword evidence="7" id="KW-0804">Transcription</keyword>
<feature type="compositionally biased region" description="Basic and acidic residues" evidence="9">
    <location>
        <begin position="98"/>
        <end position="112"/>
    </location>
</feature>
<dbReference type="OrthoDB" id="124855at2759"/>
<keyword evidence="5" id="KW-0156">Chromatin regulator</keyword>
<sequence length="364" mass="42723">MAPSNYSTDEKVLCFHHEILYEAKILELRHKDSSDKKSPFEYRVHYKGWKNTWDDWVLEDRLRKWTDENRELATNIRKEAEASLRGKNVKTPTSKKRAISEHSSVRDSEERGNSVSGRGNKRVRENDIERQCPCCREPYYPPPTFDGHVDLDTDRESSLSTDLYGETDETWDGSTTDDQVESNTSEQEEQFQARPSIRIVMPDNIKSLIVDDWERVTKNGSVVKLPAPKPVHDILQDWRAEELPKRHRFDVTVMDEVIAGLSEYFEVVLDKLLLYRYERHQYRVLKKKYQGANEKSPVFIYGAEHLIRLFSLLPELLAQTNMEYKSTGRSHEELSKLSIWLSRNSEKYFRTEYVHANEVTEENA</sequence>
<dbReference type="Gene3D" id="1.10.274.30">
    <property type="entry name" value="MRG domain"/>
    <property type="match status" value="1"/>
</dbReference>
<dbReference type="EMBL" id="JAPQKH010000003">
    <property type="protein sequence ID" value="KAJ5109027.1"/>
    <property type="molecule type" value="Genomic_DNA"/>
</dbReference>
<feature type="domain" description="Chromo" evidence="10">
    <location>
        <begin position="20"/>
        <end position="80"/>
    </location>
</feature>
<keyword evidence="8" id="KW-0539">Nucleus</keyword>
<evidence type="ECO:0000256" key="6">
    <source>
        <dbReference type="ARBA" id="ARBA00023015"/>
    </source>
</evidence>
<dbReference type="GO" id="GO:0006338">
    <property type="term" value="P:chromatin remodeling"/>
    <property type="evidence" value="ECO:0007669"/>
    <property type="project" value="UniProtKB-ARBA"/>
</dbReference>
<feature type="region of interest" description="Disordered" evidence="9">
    <location>
        <begin position="83"/>
        <end position="192"/>
    </location>
</feature>
<feature type="compositionally biased region" description="Polar residues" evidence="9">
    <location>
        <begin position="172"/>
        <end position="185"/>
    </location>
</feature>
<accession>A0A9W9G0L7</accession>
<protein>
    <recommendedName>
        <fullName evidence="4">Chromatin modification-related protein EAF3</fullName>
    </recommendedName>
</protein>
<dbReference type="SMART" id="SM00298">
    <property type="entry name" value="CHROMO"/>
    <property type="match status" value="1"/>
</dbReference>
<evidence type="ECO:0000256" key="4">
    <source>
        <dbReference type="ARBA" id="ARBA00018505"/>
    </source>
</evidence>
<dbReference type="Gene3D" id="2.30.30.140">
    <property type="match status" value="1"/>
</dbReference>